<reference evidence="1 2" key="1">
    <citation type="journal article" date="2021" name="Hortic Res">
        <title>The domestication of Cucurbita argyrosperma as revealed by the genome of its wild relative.</title>
        <authorList>
            <person name="Barrera-Redondo J."/>
            <person name="Sanchez-de la Vega G."/>
            <person name="Aguirre-Liguori J.A."/>
            <person name="Castellanos-Morales G."/>
            <person name="Gutierrez-Guerrero Y.T."/>
            <person name="Aguirre-Dugua X."/>
            <person name="Aguirre-Planter E."/>
            <person name="Tenaillon M.I."/>
            <person name="Lira-Saade R."/>
            <person name="Eguiarte L.E."/>
        </authorList>
    </citation>
    <scope>NUCLEOTIDE SEQUENCE [LARGE SCALE GENOMIC DNA]</scope>
    <source>
        <strain evidence="1">JBR-2021</strain>
    </source>
</reference>
<organism evidence="1 2">
    <name type="scientific">Cucurbita argyrosperma subsp. sororia</name>
    <dbReference type="NCBI Taxonomy" id="37648"/>
    <lineage>
        <taxon>Eukaryota</taxon>
        <taxon>Viridiplantae</taxon>
        <taxon>Streptophyta</taxon>
        <taxon>Embryophyta</taxon>
        <taxon>Tracheophyta</taxon>
        <taxon>Spermatophyta</taxon>
        <taxon>Magnoliopsida</taxon>
        <taxon>eudicotyledons</taxon>
        <taxon>Gunneridae</taxon>
        <taxon>Pentapetalae</taxon>
        <taxon>rosids</taxon>
        <taxon>fabids</taxon>
        <taxon>Cucurbitales</taxon>
        <taxon>Cucurbitaceae</taxon>
        <taxon>Cucurbiteae</taxon>
        <taxon>Cucurbita</taxon>
    </lineage>
</organism>
<dbReference type="AlphaFoldDB" id="A0AAV6NEE7"/>
<accession>A0AAV6NEE7</accession>
<evidence type="ECO:0000313" key="2">
    <source>
        <dbReference type="Proteomes" id="UP000685013"/>
    </source>
</evidence>
<feature type="non-terminal residue" evidence="1">
    <location>
        <position position="1"/>
    </location>
</feature>
<gene>
    <name evidence="1" type="ORF">SDJN03_11989</name>
</gene>
<proteinExistence type="predicted"/>
<protein>
    <submittedName>
        <fullName evidence="1">Uncharacterized protein</fullName>
    </submittedName>
</protein>
<keyword evidence="2" id="KW-1185">Reference proteome</keyword>
<sequence>MAKTEAMIVGGTVCEIEIQKGVGAGSGRALFLNFAGDPTGFSRAPILLFVSLNALISVQEHSGDLNAKGRGINRL</sequence>
<name>A0AAV6NEE7_9ROSI</name>
<evidence type="ECO:0000313" key="1">
    <source>
        <dbReference type="EMBL" id="KAG6595436.1"/>
    </source>
</evidence>
<dbReference type="EMBL" id="JAGKQH010000007">
    <property type="protein sequence ID" value="KAG6595436.1"/>
    <property type="molecule type" value="Genomic_DNA"/>
</dbReference>
<dbReference type="Proteomes" id="UP000685013">
    <property type="component" value="Chromosome 7"/>
</dbReference>
<comment type="caution">
    <text evidence="1">The sequence shown here is derived from an EMBL/GenBank/DDBJ whole genome shotgun (WGS) entry which is preliminary data.</text>
</comment>